<feature type="region of interest" description="Disordered" evidence="6">
    <location>
        <begin position="578"/>
        <end position="616"/>
    </location>
</feature>
<gene>
    <name evidence="8" type="ORF">L201_004911</name>
</gene>
<feature type="compositionally biased region" description="Basic residues" evidence="6">
    <location>
        <begin position="847"/>
        <end position="856"/>
    </location>
</feature>
<evidence type="ECO:0000313" key="9">
    <source>
        <dbReference type="Proteomes" id="UP001355207"/>
    </source>
</evidence>
<dbReference type="PANTHER" id="PTHR45639">
    <property type="entry name" value="HSC70CB, ISOFORM G-RELATED"/>
    <property type="match status" value="1"/>
</dbReference>
<dbReference type="GeneID" id="91095581"/>
<proteinExistence type="predicted"/>
<dbReference type="GO" id="GO:0005524">
    <property type="term" value="F:ATP binding"/>
    <property type="evidence" value="ECO:0007669"/>
    <property type="project" value="UniProtKB-KW"/>
</dbReference>
<dbReference type="GO" id="GO:0005788">
    <property type="term" value="C:endoplasmic reticulum lumen"/>
    <property type="evidence" value="ECO:0007669"/>
    <property type="project" value="UniProtKB-SubCell"/>
</dbReference>
<evidence type="ECO:0000256" key="4">
    <source>
        <dbReference type="ARBA" id="ARBA00022840"/>
    </source>
</evidence>
<feature type="region of interest" description="Disordered" evidence="6">
    <location>
        <begin position="846"/>
        <end position="950"/>
    </location>
</feature>
<comment type="subcellular location">
    <subcellularLocation>
        <location evidence="1">Endoplasmic reticulum lumen</location>
    </subcellularLocation>
</comment>
<keyword evidence="2 7" id="KW-0732">Signal</keyword>
<feature type="compositionally biased region" description="Low complexity" evidence="6">
    <location>
        <begin position="860"/>
        <end position="872"/>
    </location>
</feature>
<dbReference type="PROSITE" id="PS01036">
    <property type="entry name" value="HSP70_3"/>
    <property type="match status" value="1"/>
</dbReference>
<accession>A0AAX4JX12</accession>
<evidence type="ECO:0000256" key="3">
    <source>
        <dbReference type="ARBA" id="ARBA00022741"/>
    </source>
</evidence>
<feature type="signal peptide" evidence="7">
    <location>
        <begin position="1"/>
        <end position="20"/>
    </location>
</feature>
<name>A0AAX4JX12_9TREE</name>
<dbReference type="RefSeq" id="XP_066076744.1">
    <property type="nucleotide sequence ID" value="XM_066220647.1"/>
</dbReference>
<dbReference type="PANTHER" id="PTHR45639:SF3">
    <property type="entry name" value="HYPOXIA UP-REGULATED PROTEIN 1"/>
    <property type="match status" value="1"/>
</dbReference>
<dbReference type="CDD" id="cd10230">
    <property type="entry name" value="ASKHA_NBD_HSP70_HYOU1"/>
    <property type="match status" value="1"/>
</dbReference>
<dbReference type="Proteomes" id="UP001355207">
    <property type="component" value="Chromosome 6"/>
</dbReference>
<sequence length="950" mass="104848">MRPSHIFSLLLLLLAPAIQAAVLAIDYGAEFTKLSLIKPGVPFDVVLDKDSKRKISSVVGWKRDDRVFGAEAKMAATRFPDAHFPYVKPLLGSTSQHQLPLHPNPPSMTNDGVLIFPHSSAPSHISPSPSSSEEVWTPTALLAHQISYYRHLAESLIPDGTTPEPINQVIVTVPSWWDHYQRKAYKDALELQGLTCLAMIGEGTGVALNYAMTRTFPNFNLEIGEGEKEYNIIYDSGALSTTATILSFYQTSYFPTKKSKTSINTTHIEVLSVGYENVGGVLLDTEIQKILTEDFIKKSGQKDIISDKRALAKLSREANRVKHILSANQEANVAIESLFNDVDYRSKISRASLESAVESSIPLFSHPITSALASAGLTLNDINSVILFGGNTRVPLVQQSLKSALGGTDDKIAQNVNTDEAAVLGAAYYGAALSRTFKMKNLNVTERSFYDIKMGDEVIFEQGTKLGERKILTLPVPSAEDEITLEFTQSTHLISGQSTTITERNQAISKPILSVKISDIENSVKNFTNPLPVVQVTLRLDPRGYLSVANAVLTSNSTGSEETTKDAGGVAGALKGLFGSKKDKDSSDDSVPAEENPTEDEVVDTKEEKKQPKKQKIALKFKEKHTGIRPMTGEEKRTTQARLRSIATYESAKFAREEARNLLEGYLYRLSGLLSEDAENRALHDFAKKEERITLQSIVDKTMEWLGDHAETADEETLKGKRADIEKIELPIITRFKESLHRPKAIEAFQQAMFSSRSFLVEATKNNTEALENVSKQTPENPAIPPKYTEEELKDVETQMKENELWMDDLMKKQVLLEDDLTSDPVIWADDLDKKGKKLQMTVLRLINKKAPRRPKPVISSSSSSATATTSTRLANPTNHHGPSVTESTHSELPDLSEETLSSTTLANPTHKGPVLEDKTQETGDKMGTTYISKAIPTHKGPEPPKHQEL</sequence>
<dbReference type="InterPro" id="IPR018181">
    <property type="entry name" value="Heat_shock_70_CS"/>
</dbReference>
<dbReference type="InterPro" id="IPR013126">
    <property type="entry name" value="Hsp_70_fam"/>
</dbReference>
<dbReference type="AlphaFoldDB" id="A0AAX4JX12"/>
<dbReference type="InterPro" id="IPR043129">
    <property type="entry name" value="ATPase_NBD"/>
</dbReference>
<dbReference type="SUPFAM" id="SSF100934">
    <property type="entry name" value="Heat shock protein 70kD (HSP70), C-terminal subdomain"/>
    <property type="match status" value="1"/>
</dbReference>
<dbReference type="PRINTS" id="PR00301">
    <property type="entry name" value="HEATSHOCK70"/>
</dbReference>
<dbReference type="Pfam" id="PF00012">
    <property type="entry name" value="HSP70"/>
    <property type="match status" value="1"/>
</dbReference>
<dbReference type="Gene3D" id="3.30.30.30">
    <property type="match status" value="1"/>
</dbReference>
<feature type="compositionally biased region" description="Basic and acidic residues" evidence="6">
    <location>
        <begin position="940"/>
        <end position="950"/>
    </location>
</feature>
<feature type="chain" id="PRO_5043870126" description="Hypoxia up-regulated 1" evidence="7">
    <location>
        <begin position="21"/>
        <end position="950"/>
    </location>
</feature>
<organism evidence="8 9">
    <name type="scientific">Kwoniella dendrophila CBS 6074</name>
    <dbReference type="NCBI Taxonomy" id="1295534"/>
    <lineage>
        <taxon>Eukaryota</taxon>
        <taxon>Fungi</taxon>
        <taxon>Dikarya</taxon>
        <taxon>Basidiomycota</taxon>
        <taxon>Agaricomycotina</taxon>
        <taxon>Tremellomycetes</taxon>
        <taxon>Tremellales</taxon>
        <taxon>Cryptococcaceae</taxon>
        <taxon>Kwoniella</taxon>
    </lineage>
</organism>
<keyword evidence="4" id="KW-0067">ATP-binding</keyword>
<dbReference type="GO" id="GO:0034663">
    <property type="term" value="C:endoplasmic reticulum chaperone complex"/>
    <property type="evidence" value="ECO:0007669"/>
    <property type="project" value="TreeGrafter"/>
</dbReference>
<dbReference type="SUPFAM" id="SSF53067">
    <property type="entry name" value="Actin-like ATPase domain"/>
    <property type="match status" value="2"/>
</dbReference>
<keyword evidence="9" id="KW-1185">Reference proteome</keyword>
<feature type="compositionally biased region" description="Acidic residues" evidence="6">
    <location>
        <begin position="588"/>
        <end position="602"/>
    </location>
</feature>
<evidence type="ECO:0000256" key="5">
    <source>
        <dbReference type="ARBA" id="ARBA00023186"/>
    </source>
</evidence>
<evidence type="ECO:0000256" key="1">
    <source>
        <dbReference type="ARBA" id="ARBA00004319"/>
    </source>
</evidence>
<evidence type="ECO:0000256" key="6">
    <source>
        <dbReference type="SAM" id="MobiDB-lite"/>
    </source>
</evidence>
<keyword evidence="3" id="KW-0547">Nucleotide-binding</keyword>
<protein>
    <recommendedName>
        <fullName evidence="10">Hypoxia up-regulated 1</fullName>
    </recommendedName>
</protein>
<dbReference type="EMBL" id="CP144103">
    <property type="protein sequence ID" value="WWC89981.1"/>
    <property type="molecule type" value="Genomic_DNA"/>
</dbReference>
<feature type="compositionally biased region" description="Basic and acidic residues" evidence="6">
    <location>
        <begin position="914"/>
        <end position="925"/>
    </location>
</feature>
<dbReference type="GO" id="GO:0140662">
    <property type="term" value="F:ATP-dependent protein folding chaperone"/>
    <property type="evidence" value="ECO:0007669"/>
    <property type="project" value="InterPro"/>
</dbReference>
<evidence type="ECO:0000256" key="2">
    <source>
        <dbReference type="ARBA" id="ARBA00022729"/>
    </source>
</evidence>
<feature type="compositionally biased region" description="Polar residues" evidence="6">
    <location>
        <begin position="899"/>
        <end position="908"/>
    </location>
</feature>
<reference evidence="8 9" key="1">
    <citation type="submission" date="2024-01" db="EMBL/GenBank/DDBJ databases">
        <title>Comparative genomics of Cryptococcus and Kwoniella reveals pathogenesis evolution and contrasting modes of karyotype evolution via chromosome fusion or intercentromeric recombination.</title>
        <authorList>
            <person name="Coelho M.A."/>
            <person name="David-Palma M."/>
            <person name="Shea T."/>
            <person name="Bowers K."/>
            <person name="McGinley-Smith S."/>
            <person name="Mohammad A.W."/>
            <person name="Gnirke A."/>
            <person name="Yurkov A.M."/>
            <person name="Nowrousian M."/>
            <person name="Sun S."/>
            <person name="Cuomo C.A."/>
            <person name="Heitman J."/>
        </authorList>
    </citation>
    <scope>NUCLEOTIDE SEQUENCE [LARGE SCALE GENOMIC DNA]</scope>
    <source>
        <strain evidence="8 9">CBS 6074</strain>
    </source>
</reference>
<keyword evidence="5" id="KW-0143">Chaperone</keyword>
<dbReference type="GO" id="GO:0030968">
    <property type="term" value="P:endoplasmic reticulum unfolded protein response"/>
    <property type="evidence" value="ECO:0007669"/>
    <property type="project" value="TreeGrafter"/>
</dbReference>
<dbReference type="Gene3D" id="3.90.640.10">
    <property type="entry name" value="Actin, Chain A, domain 4"/>
    <property type="match status" value="1"/>
</dbReference>
<dbReference type="Gene3D" id="3.30.420.40">
    <property type="match status" value="2"/>
</dbReference>
<evidence type="ECO:0008006" key="10">
    <source>
        <dbReference type="Google" id="ProtNLM"/>
    </source>
</evidence>
<evidence type="ECO:0000256" key="7">
    <source>
        <dbReference type="SAM" id="SignalP"/>
    </source>
</evidence>
<feature type="compositionally biased region" description="Polar residues" evidence="6">
    <location>
        <begin position="873"/>
        <end position="888"/>
    </location>
</feature>
<dbReference type="Gene3D" id="1.20.1270.10">
    <property type="match status" value="1"/>
</dbReference>
<evidence type="ECO:0000313" key="8">
    <source>
        <dbReference type="EMBL" id="WWC89981.1"/>
    </source>
</evidence>
<dbReference type="InterPro" id="IPR029048">
    <property type="entry name" value="HSP70_C_sf"/>
</dbReference>